<feature type="domain" description="HTH araC/xylS-type" evidence="5">
    <location>
        <begin position="214"/>
        <end position="316"/>
    </location>
</feature>
<dbReference type="InterPro" id="IPR014710">
    <property type="entry name" value="RmlC-like_jellyroll"/>
</dbReference>
<dbReference type="SUPFAM" id="SSF51215">
    <property type="entry name" value="Regulatory protein AraC"/>
    <property type="match status" value="1"/>
</dbReference>
<dbReference type="InterPro" id="IPR050204">
    <property type="entry name" value="AraC_XylS_family_regulators"/>
</dbReference>
<keyword evidence="4" id="KW-0804">Transcription</keyword>
<dbReference type="EMBL" id="JBHSIU010000030">
    <property type="protein sequence ID" value="MFC5001219.1"/>
    <property type="molecule type" value="Genomic_DNA"/>
</dbReference>
<dbReference type="Gene3D" id="1.10.10.60">
    <property type="entry name" value="Homeodomain-like"/>
    <property type="match status" value="2"/>
</dbReference>
<dbReference type="InterPro" id="IPR018062">
    <property type="entry name" value="HTH_AraC-typ_CS"/>
</dbReference>
<keyword evidence="3" id="KW-0010">Activator</keyword>
<evidence type="ECO:0000256" key="1">
    <source>
        <dbReference type="ARBA" id="ARBA00023015"/>
    </source>
</evidence>
<organism evidence="6 7">
    <name type="scientific">Dactylosporangium cerinum</name>
    <dbReference type="NCBI Taxonomy" id="1434730"/>
    <lineage>
        <taxon>Bacteria</taxon>
        <taxon>Bacillati</taxon>
        <taxon>Actinomycetota</taxon>
        <taxon>Actinomycetes</taxon>
        <taxon>Micromonosporales</taxon>
        <taxon>Micromonosporaceae</taxon>
        <taxon>Dactylosporangium</taxon>
    </lineage>
</organism>
<evidence type="ECO:0000256" key="4">
    <source>
        <dbReference type="ARBA" id="ARBA00023163"/>
    </source>
</evidence>
<dbReference type="InterPro" id="IPR009057">
    <property type="entry name" value="Homeodomain-like_sf"/>
</dbReference>
<keyword evidence="1" id="KW-0805">Transcription regulation</keyword>
<accession>A0ABV9VYN1</accession>
<dbReference type="InterPro" id="IPR032783">
    <property type="entry name" value="AraC_lig"/>
</dbReference>
<dbReference type="Pfam" id="PF12833">
    <property type="entry name" value="HTH_18"/>
    <property type="match status" value="1"/>
</dbReference>
<evidence type="ECO:0000256" key="3">
    <source>
        <dbReference type="ARBA" id="ARBA00023159"/>
    </source>
</evidence>
<sequence>MRDRPAPDVLAALLRHVRISAVVFGRVELGAPWAARLPARDTVSLHHVLEGSLWLPEAGAQVQVGPGDLLMLPHGTPCTLRHAPGGAGDDRGLVVAPPAAQDTLSVFRRLGGDGPRTVVLCAELTVAGAARDRLIRALPRVVHFPATGTPTTAGAAVPGLTALLDLLRDELRQPGPGAATIAARLAELLLLQAIRGAATRPAEPGSWRAALADDRIARALDAAYAEPHRPWTLHALARVAGMGRTAFTARFRELVGESPFAHLTRWRMDLAATMLRDEPGRTLAEVAAAVGYSDEFAFGAAFRREVGTPPGTYRTPG</sequence>
<keyword evidence="2" id="KW-0238">DNA-binding</keyword>
<keyword evidence="7" id="KW-1185">Reference proteome</keyword>
<evidence type="ECO:0000256" key="2">
    <source>
        <dbReference type="ARBA" id="ARBA00023125"/>
    </source>
</evidence>
<dbReference type="PANTHER" id="PTHR46796:SF7">
    <property type="entry name" value="ARAC FAMILY TRANSCRIPTIONAL REGULATOR"/>
    <property type="match status" value="1"/>
</dbReference>
<dbReference type="InterPro" id="IPR037923">
    <property type="entry name" value="HTH-like"/>
</dbReference>
<evidence type="ECO:0000313" key="6">
    <source>
        <dbReference type="EMBL" id="MFC5001219.1"/>
    </source>
</evidence>
<dbReference type="Proteomes" id="UP001595912">
    <property type="component" value="Unassembled WGS sequence"/>
</dbReference>
<evidence type="ECO:0000313" key="7">
    <source>
        <dbReference type="Proteomes" id="UP001595912"/>
    </source>
</evidence>
<dbReference type="PANTHER" id="PTHR46796">
    <property type="entry name" value="HTH-TYPE TRANSCRIPTIONAL ACTIVATOR RHAS-RELATED"/>
    <property type="match status" value="1"/>
</dbReference>
<name>A0ABV9VYN1_9ACTN</name>
<dbReference type="PROSITE" id="PS01124">
    <property type="entry name" value="HTH_ARAC_FAMILY_2"/>
    <property type="match status" value="1"/>
</dbReference>
<dbReference type="Pfam" id="PF12852">
    <property type="entry name" value="Cupin_6"/>
    <property type="match status" value="1"/>
</dbReference>
<dbReference type="InterPro" id="IPR018060">
    <property type="entry name" value="HTH_AraC"/>
</dbReference>
<reference evidence="7" key="1">
    <citation type="journal article" date="2019" name="Int. J. Syst. Evol. Microbiol.">
        <title>The Global Catalogue of Microorganisms (GCM) 10K type strain sequencing project: providing services to taxonomists for standard genome sequencing and annotation.</title>
        <authorList>
            <consortium name="The Broad Institute Genomics Platform"/>
            <consortium name="The Broad Institute Genome Sequencing Center for Infectious Disease"/>
            <person name="Wu L."/>
            <person name="Ma J."/>
        </authorList>
    </citation>
    <scope>NUCLEOTIDE SEQUENCE [LARGE SCALE GENOMIC DNA]</scope>
    <source>
        <strain evidence="7">CGMCC 4.7152</strain>
    </source>
</reference>
<protein>
    <submittedName>
        <fullName evidence="6">AraC family transcriptional regulator</fullName>
    </submittedName>
</protein>
<gene>
    <name evidence="6" type="ORF">ACFPIJ_25695</name>
</gene>
<evidence type="ECO:0000259" key="5">
    <source>
        <dbReference type="PROSITE" id="PS01124"/>
    </source>
</evidence>
<proteinExistence type="predicted"/>
<dbReference type="RefSeq" id="WP_380118006.1">
    <property type="nucleotide sequence ID" value="NZ_JBHSIU010000030.1"/>
</dbReference>
<dbReference type="PROSITE" id="PS00041">
    <property type="entry name" value="HTH_ARAC_FAMILY_1"/>
    <property type="match status" value="2"/>
</dbReference>
<dbReference type="SUPFAM" id="SSF46689">
    <property type="entry name" value="Homeodomain-like"/>
    <property type="match status" value="2"/>
</dbReference>
<dbReference type="SMART" id="SM00342">
    <property type="entry name" value="HTH_ARAC"/>
    <property type="match status" value="1"/>
</dbReference>
<dbReference type="Gene3D" id="2.60.120.10">
    <property type="entry name" value="Jelly Rolls"/>
    <property type="match status" value="1"/>
</dbReference>
<comment type="caution">
    <text evidence="6">The sequence shown here is derived from an EMBL/GenBank/DDBJ whole genome shotgun (WGS) entry which is preliminary data.</text>
</comment>